<sequence>MKKKYKIFLFVVIAFFFLSLFFFIGNKKFSKVKIIRISPKLSSRAIASLLKEEGIIKSENLFILLLKLTGKEKRLQAGLYELKSWSTPLVIINKLAKGEVAIISFTIPEGYTVVQIANLLEKKKLCSAEDFIKIANERELEGFLFPARYTIPSSVSVEGIISIMQEKFKEVINGYQEKLKGKSLKNIVILASIIEKEAQKDSGRPIVASVLYNRLKKHLPLESCVTIEYALGEHKARLSSKDLLLDSPYNTYRKQGLPPGPICNPGKASLEAAISPAKTKFLFFVSKGDGTHTFSETYTQHLIGKEKL</sequence>
<dbReference type="InterPro" id="IPR003770">
    <property type="entry name" value="MLTG-like"/>
</dbReference>
<reference evidence="9" key="1">
    <citation type="submission" date="2017-09" db="EMBL/GenBank/DDBJ databases">
        <title>Depth-based differentiation of microbial function through sediment-hosted aquifers and enrichment of novel symbionts in the deep terrestrial subsurface.</title>
        <authorList>
            <person name="Probst A.J."/>
            <person name="Ladd B."/>
            <person name="Jarett J.K."/>
            <person name="Geller-Mcgrath D.E."/>
            <person name="Sieber C.M.K."/>
            <person name="Emerson J.B."/>
            <person name="Anantharaman K."/>
            <person name="Thomas B.C."/>
            <person name="Malmstrom R."/>
            <person name="Stieglmeier M."/>
            <person name="Klingl A."/>
            <person name="Woyke T."/>
            <person name="Ryan C.M."/>
            <person name="Banfield J.F."/>
        </authorList>
    </citation>
    <scope>NUCLEOTIDE SEQUENCE [LARGE SCALE GENOMIC DNA]</scope>
</reference>
<gene>
    <name evidence="8" type="ORF">COS11_02635</name>
</gene>
<dbReference type="Proteomes" id="UP000228886">
    <property type="component" value="Unassembled WGS sequence"/>
</dbReference>
<dbReference type="Gene3D" id="3.30.1490.480">
    <property type="entry name" value="Endolytic murein transglycosylase"/>
    <property type="match status" value="2"/>
</dbReference>
<evidence type="ECO:0000313" key="9">
    <source>
        <dbReference type="Proteomes" id="UP000228886"/>
    </source>
</evidence>
<dbReference type="HAMAP" id="MF_02065">
    <property type="entry name" value="MltG"/>
    <property type="match status" value="1"/>
</dbReference>
<evidence type="ECO:0000256" key="2">
    <source>
        <dbReference type="ARBA" id="ARBA00022692"/>
    </source>
</evidence>
<keyword evidence="2 7" id="KW-0812">Transmembrane</keyword>
<protein>
    <submittedName>
        <fullName evidence="8">Endolytic transglycosylase MltG</fullName>
    </submittedName>
</protein>
<accession>A0A2M7E9D7</accession>
<organism evidence="8 9">
    <name type="scientific">bacterium (Candidatus Ratteibacteria) CG01_land_8_20_14_3_00_40_19</name>
    <dbReference type="NCBI Taxonomy" id="2014290"/>
    <lineage>
        <taxon>Bacteria</taxon>
        <taxon>Candidatus Ratteibacteria</taxon>
    </lineage>
</organism>
<evidence type="ECO:0000256" key="6">
    <source>
        <dbReference type="ARBA" id="ARBA00023316"/>
    </source>
</evidence>
<dbReference type="PANTHER" id="PTHR30518:SF2">
    <property type="entry name" value="ENDOLYTIC MUREIN TRANSGLYCOSYLASE"/>
    <property type="match status" value="1"/>
</dbReference>
<evidence type="ECO:0000313" key="8">
    <source>
        <dbReference type="EMBL" id="PIV64350.1"/>
    </source>
</evidence>
<keyword evidence="1" id="KW-1003">Cell membrane</keyword>
<dbReference type="GO" id="GO:0071555">
    <property type="term" value="P:cell wall organization"/>
    <property type="evidence" value="ECO:0007669"/>
    <property type="project" value="UniProtKB-KW"/>
</dbReference>
<evidence type="ECO:0000256" key="7">
    <source>
        <dbReference type="SAM" id="Phobius"/>
    </source>
</evidence>
<proteinExistence type="inferred from homology"/>
<dbReference type="PANTHER" id="PTHR30518">
    <property type="entry name" value="ENDOLYTIC MUREIN TRANSGLYCOSYLASE"/>
    <property type="match status" value="1"/>
</dbReference>
<dbReference type="GO" id="GO:0016829">
    <property type="term" value="F:lyase activity"/>
    <property type="evidence" value="ECO:0007669"/>
    <property type="project" value="UniProtKB-KW"/>
</dbReference>
<evidence type="ECO:0000256" key="1">
    <source>
        <dbReference type="ARBA" id="ARBA00022475"/>
    </source>
</evidence>
<dbReference type="EMBL" id="PETL01000132">
    <property type="protein sequence ID" value="PIV64350.1"/>
    <property type="molecule type" value="Genomic_DNA"/>
</dbReference>
<dbReference type="NCBIfam" id="TIGR00247">
    <property type="entry name" value="endolytic transglycosylase MltG"/>
    <property type="match status" value="1"/>
</dbReference>
<name>A0A2M7E9D7_9BACT</name>
<feature type="transmembrane region" description="Helical" evidence="7">
    <location>
        <begin position="7"/>
        <end position="25"/>
    </location>
</feature>
<comment type="caution">
    <text evidence="8">The sequence shown here is derived from an EMBL/GenBank/DDBJ whole genome shotgun (WGS) entry which is preliminary data.</text>
</comment>
<feature type="non-terminal residue" evidence="8">
    <location>
        <position position="308"/>
    </location>
</feature>
<keyword evidence="5" id="KW-0456">Lyase</keyword>
<dbReference type="Gene3D" id="3.30.160.60">
    <property type="entry name" value="Classic Zinc Finger"/>
    <property type="match status" value="1"/>
</dbReference>
<evidence type="ECO:0000256" key="3">
    <source>
        <dbReference type="ARBA" id="ARBA00022989"/>
    </source>
</evidence>
<dbReference type="Pfam" id="PF02618">
    <property type="entry name" value="YceG"/>
    <property type="match status" value="1"/>
</dbReference>
<dbReference type="CDD" id="cd08010">
    <property type="entry name" value="MltG_like"/>
    <property type="match status" value="1"/>
</dbReference>
<evidence type="ECO:0000256" key="4">
    <source>
        <dbReference type="ARBA" id="ARBA00023136"/>
    </source>
</evidence>
<keyword evidence="3 7" id="KW-1133">Transmembrane helix</keyword>
<dbReference type="AlphaFoldDB" id="A0A2M7E9D7"/>
<keyword evidence="6" id="KW-0961">Cell wall biogenesis/degradation</keyword>
<keyword evidence="4 7" id="KW-0472">Membrane</keyword>
<evidence type="ECO:0000256" key="5">
    <source>
        <dbReference type="ARBA" id="ARBA00023239"/>
    </source>
</evidence>